<name>A0A5N6GPX0_ASPFL</name>
<gene>
    <name evidence="2" type="ORF">BDV35DRAFT_304311</name>
</gene>
<evidence type="ECO:0000256" key="1">
    <source>
        <dbReference type="SAM" id="Phobius"/>
    </source>
</evidence>
<accession>A0A5N6GPX0</accession>
<keyword evidence="1" id="KW-0812">Transmembrane</keyword>
<feature type="transmembrane region" description="Helical" evidence="1">
    <location>
        <begin position="129"/>
        <end position="151"/>
    </location>
</feature>
<keyword evidence="1" id="KW-1133">Transmembrane helix</keyword>
<sequence>MHNTTGCDTQDRVEERLRVLVPVRLVLVPQKVRTFFVLAEQGMGDPFPGSRSRQKYVWISPSRPELSHDSHATSPSSLVFKKFQGPRVEKLEVSLGEGKGVTRQQLTCSDRSRTMTSCLGVSRRVIDSFFIFFFIFIFIFLYFTGLGGTTIEKVHQMP</sequence>
<dbReference type="Proteomes" id="UP000325434">
    <property type="component" value="Unassembled WGS sequence"/>
</dbReference>
<reference evidence="2" key="1">
    <citation type="submission" date="2019-04" db="EMBL/GenBank/DDBJ databases">
        <title>Friends and foes A comparative genomics study of 23 Aspergillus species from section Flavi.</title>
        <authorList>
            <consortium name="DOE Joint Genome Institute"/>
            <person name="Kjaerbolling I."/>
            <person name="Vesth T."/>
            <person name="Frisvad J.C."/>
            <person name="Nybo J.L."/>
            <person name="Theobald S."/>
            <person name="Kildgaard S."/>
            <person name="Isbrandt T."/>
            <person name="Kuo A."/>
            <person name="Sato A."/>
            <person name="Lyhne E.K."/>
            <person name="Kogle M.E."/>
            <person name="Wiebenga A."/>
            <person name="Kun R.S."/>
            <person name="Lubbers R.J."/>
            <person name="Makela M.R."/>
            <person name="Barry K."/>
            <person name="Chovatia M."/>
            <person name="Clum A."/>
            <person name="Daum C."/>
            <person name="Haridas S."/>
            <person name="He G."/>
            <person name="LaButti K."/>
            <person name="Lipzen A."/>
            <person name="Mondo S."/>
            <person name="Riley R."/>
            <person name="Salamov A."/>
            <person name="Simmons B.A."/>
            <person name="Magnuson J.K."/>
            <person name="Henrissat B."/>
            <person name="Mortensen U.H."/>
            <person name="Larsen T.O."/>
            <person name="Devries R.P."/>
            <person name="Grigoriev I.V."/>
            <person name="Machida M."/>
            <person name="Baker S.E."/>
            <person name="Andersen M.R."/>
        </authorList>
    </citation>
    <scope>NUCLEOTIDE SEQUENCE [LARGE SCALE GENOMIC DNA]</scope>
    <source>
        <strain evidence="2">CBS 121.62</strain>
    </source>
</reference>
<evidence type="ECO:0000313" key="2">
    <source>
        <dbReference type="EMBL" id="KAB8243935.1"/>
    </source>
</evidence>
<proteinExistence type="predicted"/>
<keyword evidence="1" id="KW-0472">Membrane</keyword>
<dbReference type="EMBL" id="ML734634">
    <property type="protein sequence ID" value="KAB8243935.1"/>
    <property type="molecule type" value="Genomic_DNA"/>
</dbReference>
<protein>
    <submittedName>
        <fullName evidence="2">Uncharacterized protein</fullName>
    </submittedName>
</protein>
<dbReference type="AlphaFoldDB" id="A0A5N6GPX0"/>
<organism evidence="2">
    <name type="scientific">Aspergillus flavus</name>
    <dbReference type="NCBI Taxonomy" id="5059"/>
    <lineage>
        <taxon>Eukaryota</taxon>
        <taxon>Fungi</taxon>
        <taxon>Dikarya</taxon>
        <taxon>Ascomycota</taxon>
        <taxon>Pezizomycotina</taxon>
        <taxon>Eurotiomycetes</taxon>
        <taxon>Eurotiomycetidae</taxon>
        <taxon>Eurotiales</taxon>
        <taxon>Aspergillaceae</taxon>
        <taxon>Aspergillus</taxon>
        <taxon>Aspergillus subgen. Circumdati</taxon>
    </lineage>
</organism>